<dbReference type="GO" id="GO:0005829">
    <property type="term" value="C:cytosol"/>
    <property type="evidence" value="ECO:0007669"/>
    <property type="project" value="TreeGrafter"/>
</dbReference>
<dbReference type="Gene3D" id="3.40.1450.10">
    <property type="entry name" value="BPG-independent phosphoglycerate mutase, domain B"/>
    <property type="match status" value="1"/>
</dbReference>
<dbReference type="GO" id="GO:0004619">
    <property type="term" value="F:phosphoglycerate mutase activity"/>
    <property type="evidence" value="ECO:0007669"/>
    <property type="project" value="UniProtKB-UniRule"/>
</dbReference>
<dbReference type="SUPFAM" id="SSF53649">
    <property type="entry name" value="Alkaline phosphatase-like"/>
    <property type="match status" value="1"/>
</dbReference>
<feature type="binding site" evidence="9 12">
    <location>
        <position position="164"/>
    </location>
    <ligand>
        <name>substrate</name>
    </ligand>
</feature>
<dbReference type="Pfam" id="PF01676">
    <property type="entry name" value="Metalloenzyme"/>
    <property type="match status" value="1"/>
</dbReference>
<evidence type="ECO:0000259" key="15">
    <source>
        <dbReference type="Pfam" id="PF01676"/>
    </source>
</evidence>
<evidence type="ECO:0000256" key="7">
    <source>
        <dbReference type="ARBA" id="ARBA00023211"/>
    </source>
</evidence>
<keyword evidence="6 9" id="KW-0324">Glycolysis</keyword>
<dbReference type="CDD" id="cd16010">
    <property type="entry name" value="iPGM"/>
    <property type="match status" value="1"/>
</dbReference>
<dbReference type="Gene3D" id="3.40.720.10">
    <property type="entry name" value="Alkaline Phosphatase, subunit A"/>
    <property type="match status" value="1"/>
</dbReference>
<comment type="pathway">
    <text evidence="3 9">Carbohydrate degradation; glycolysis; pyruvate from D-glyceraldehyde 3-phosphate: step 3/5.</text>
</comment>
<name>A0A524RNZ8_9CHRO</name>
<feature type="compositionally biased region" description="Basic residues" evidence="14">
    <location>
        <begin position="1"/>
        <end position="16"/>
    </location>
</feature>
<dbReference type="HAMAP" id="MF_01038">
    <property type="entry name" value="GpmI"/>
    <property type="match status" value="1"/>
</dbReference>
<evidence type="ECO:0000256" key="9">
    <source>
        <dbReference type="HAMAP-Rule" id="MF_01038"/>
    </source>
</evidence>
<evidence type="ECO:0000313" key="18">
    <source>
        <dbReference type="Proteomes" id="UP000317990"/>
    </source>
</evidence>
<evidence type="ECO:0000256" key="8">
    <source>
        <dbReference type="ARBA" id="ARBA00023235"/>
    </source>
</evidence>
<feature type="binding site" evidence="9 13">
    <location>
        <position position="103"/>
    </location>
    <ligand>
        <name>Mn(2+)</name>
        <dbReference type="ChEBI" id="CHEBI:29035"/>
        <label>2</label>
    </ligand>
</feature>
<dbReference type="PANTHER" id="PTHR31637">
    <property type="entry name" value="2,3-BISPHOSPHOGLYCERATE-INDEPENDENT PHOSPHOGLYCERATE MUTASE"/>
    <property type="match status" value="1"/>
</dbReference>
<feature type="binding site" evidence="9 13">
    <location>
        <position position="495"/>
    </location>
    <ligand>
        <name>Mn(2+)</name>
        <dbReference type="ChEBI" id="CHEBI:29035"/>
        <label>1</label>
    </ligand>
</feature>
<protein>
    <recommendedName>
        <fullName evidence="9 10">2,3-bisphosphoglycerate-independent phosphoglycerate mutase</fullName>
        <shortName evidence="9">BPG-independent PGAM</shortName>
        <shortName evidence="9">Phosphoglyceromutase</shortName>
        <shortName evidence="9">iPGM</shortName>
        <ecNumber evidence="9 10">5.4.2.12</ecNumber>
    </recommendedName>
</protein>
<reference evidence="17 18" key="1">
    <citation type="journal article" date="2019" name="mSystems">
        <title>Life at home and on the roam: Genomic adaptions reflect the dual lifestyle of an intracellular, facultative symbiont.</title>
        <authorList>
            <person name="Burgsdorf I."/>
        </authorList>
    </citation>
    <scope>NUCLEOTIDE SEQUENCE [LARGE SCALE GENOMIC DNA]</scope>
    <source>
        <strain evidence="17">277cV</strain>
    </source>
</reference>
<feature type="binding site" evidence="9 12">
    <location>
        <position position="369"/>
    </location>
    <ligand>
        <name>substrate</name>
    </ligand>
</feature>
<evidence type="ECO:0000256" key="6">
    <source>
        <dbReference type="ARBA" id="ARBA00023152"/>
    </source>
</evidence>
<feature type="binding site" evidence="9 13">
    <location>
        <position position="440"/>
    </location>
    <ligand>
        <name>Mn(2+)</name>
        <dbReference type="ChEBI" id="CHEBI:29035"/>
        <label>1</label>
    </ligand>
</feature>
<evidence type="ECO:0000256" key="10">
    <source>
        <dbReference type="NCBIfam" id="TIGR01307"/>
    </source>
</evidence>
<gene>
    <name evidence="9" type="primary">gpmI</name>
    <name evidence="17" type="ORF">ERJ67_04465</name>
</gene>
<dbReference type="AlphaFoldDB" id="A0A524RNZ8"/>
<comment type="subunit">
    <text evidence="9">Monomer.</text>
</comment>
<dbReference type="InterPro" id="IPR036646">
    <property type="entry name" value="PGAM_B_sf"/>
</dbReference>
<evidence type="ECO:0000256" key="1">
    <source>
        <dbReference type="ARBA" id="ARBA00000370"/>
    </source>
</evidence>
<comment type="caution">
    <text evidence="17">The sequence shown here is derived from an EMBL/GenBank/DDBJ whole genome shotgun (WGS) entry which is preliminary data.</text>
</comment>
<comment type="similarity">
    <text evidence="4 9">Belongs to the BPG-independent phosphoglycerate mutase family.</text>
</comment>
<evidence type="ECO:0000256" key="3">
    <source>
        <dbReference type="ARBA" id="ARBA00004798"/>
    </source>
</evidence>
<comment type="function">
    <text evidence="2 9">Catalyzes the interconversion of 2-phosphoglycerate and 3-phosphoglycerate.</text>
</comment>
<comment type="catalytic activity">
    <reaction evidence="1 9">
        <text>(2R)-2-phosphoglycerate = (2R)-3-phosphoglycerate</text>
        <dbReference type="Rhea" id="RHEA:15901"/>
        <dbReference type="ChEBI" id="CHEBI:58272"/>
        <dbReference type="ChEBI" id="CHEBI:58289"/>
        <dbReference type="EC" id="5.4.2.12"/>
    </reaction>
</comment>
<dbReference type="PANTHER" id="PTHR31637:SF0">
    <property type="entry name" value="2,3-BISPHOSPHOGLYCERATE-INDEPENDENT PHOSPHOGLYCERATE MUTASE"/>
    <property type="match status" value="1"/>
</dbReference>
<dbReference type="GO" id="GO:0006096">
    <property type="term" value="P:glycolytic process"/>
    <property type="evidence" value="ECO:0007669"/>
    <property type="project" value="UniProtKB-UniRule"/>
</dbReference>
<dbReference type="UniPathway" id="UPA00109">
    <property type="reaction ID" value="UER00186"/>
</dbReference>
<keyword evidence="7 9" id="KW-0464">Manganese</keyword>
<evidence type="ECO:0000256" key="4">
    <source>
        <dbReference type="ARBA" id="ARBA00008819"/>
    </source>
</evidence>
<feature type="binding site" evidence="9 13">
    <location>
        <position position="477"/>
    </location>
    <ligand>
        <name>Mn(2+)</name>
        <dbReference type="ChEBI" id="CHEBI:29035"/>
        <label>2</label>
    </ligand>
</feature>
<evidence type="ECO:0000313" key="17">
    <source>
        <dbReference type="EMBL" id="TGG93022.1"/>
    </source>
</evidence>
<dbReference type="Proteomes" id="UP000317990">
    <property type="component" value="Unassembled WGS sequence"/>
</dbReference>
<feature type="binding site" evidence="9 13">
    <location>
        <position position="478"/>
    </location>
    <ligand>
        <name>Mn(2+)</name>
        <dbReference type="ChEBI" id="CHEBI:29035"/>
        <label>2</label>
    </ligand>
</feature>
<feature type="binding site" evidence="9 13">
    <location>
        <position position="53"/>
    </location>
    <ligand>
        <name>Mn(2+)</name>
        <dbReference type="ChEBI" id="CHEBI:29035"/>
        <label>2</label>
    </ligand>
</feature>
<feature type="compositionally biased region" description="Polar residues" evidence="14">
    <location>
        <begin position="21"/>
        <end position="31"/>
    </location>
</feature>
<dbReference type="NCBIfam" id="TIGR01307">
    <property type="entry name" value="pgm_bpd_ind"/>
    <property type="match status" value="1"/>
</dbReference>
<evidence type="ECO:0000256" key="5">
    <source>
        <dbReference type="ARBA" id="ARBA00022723"/>
    </source>
</evidence>
<evidence type="ECO:0000256" key="14">
    <source>
        <dbReference type="SAM" id="MobiDB-lite"/>
    </source>
</evidence>
<feature type="binding site" evidence="9 12">
    <location>
        <begin position="296"/>
        <end position="299"/>
    </location>
    <ligand>
        <name>substrate</name>
    </ligand>
</feature>
<dbReference type="SUPFAM" id="SSF64158">
    <property type="entry name" value="2,3-Bisphosphoglycerate-independent phosphoglycerate mutase, substrate-binding domain"/>
    <property type="match status" value="1"/>
</dbReference>
<dbReference type="InterPro" id="IPR005995">
    <property type="entry name" value="Pgm_bpd_ind"/>
</dbReference>
<evidence type="ECO:0000259" key="16">
    <source>
        <dbReference type="Pfam" id="PF06415"/>
    </source>
</evidence>
<feature type="binding site" evidence="9 12">
    <location>
        <position position="232"/>
    </location>
    <ligand>
        <name>substrate</name>
    </ligand>
</feature>
<evidence type="ECO:0000256" key="2">
    <source>
        <dbReference type="ARBA" id="ARBA00002315"/>
    </source>
</evidence>
<dbReference type="InterPro" id="IPR017850">
    <property type="entry name" value="Alkaline_phosphatase_core_sf"/>
</dbReference>
<feature type="binding site" evidence="9 12">
    <location>
        <begin position="194"/>
        <end position="195"/>
    </location>
    <ligand>
        <name>substrate</name>
    </ligand>
</feature>
<feature type="domain" description="Metalloenzyme" evidence="15">
    <location>
        <begin position="46"/>
        <end position="540"/>
    </location>
</feature>
<dbReference type="GO" id="GO:0006007">
    <property type="term" value="P:glucose catabolic process"/>
    <property type="evidence" value="ECO:0007669"/>
    <property type="project" value="InterPro"/>
</dbReference>
<sequence length="569" mass="60615">MSPQHRRPPNRSHSRIRVTAAPSQTKTSGSASPEGLSFQAEARVAPVVLAILDGWGYRSGDDRNAIHMARTPVMDALWHAYPHTLVSASGGDVGLPDGQMGNSEVGHLTIGAGRIIRQELVRIGQAVRDGSIARNPVLNALADRLVANGGTLHLFGLVSDGGVHSHVDHVAGLLQWARARGLGKVCIHALTDGRDTPDRSAEGYLATLQSQIDAAGVGSITTLCGRYWAMDRDNRWDRIEKAYRLLTEESPIGASDAAAAIAASYADGISDEFLEPVRLAPGVLSPGDGFVCFNLRPDRVRQIVRGLVLEDFDAFPRERIKDLDVVTFTQYERGLPVSVAFPPQELNHLLGDVVSSAGLRQFRTAETEKYPHVTYFMNGGNEKPLPGEDRHLVPSPLVATYDKAPSMSAAAVTDGVVAAINKGIYSLIVVNYANPDMVGHTGVMQAAMQAIETVDGCVGRLVEAANRAGGTLLITADHGNAETMKSEQGKSWTAHTCNPVPLIFVEGEKLRLPGHGNHVRLREGGGLADLAPTLLQILGLPVPAVMTGTSLVSAPDFAPLPLAPQPLSV</sequence>
<dbReference type="InterPro" id="IPR006124">
    <property type="entry name" value="Metalloenzyme"/>
</dbReference>
<evidence type="ECO:0000256" key="12">
    <source>
        <dbReference type="PIRSR" id="PIRSR001492-2"/>
    </source>
</evidence>
<keyword evidence="5 9" id="KW-0479">Metal-binding</keyword>
<dbReference type="PIRSF" id="PIRSF001492">
    <property type="entry name" value="IPGAM"/>
    <property type="match status" value="1"/>
</dbReference>
<comment type="cofactor">
    <cofactor evidence="9">
        <name>Mn(2+)</name>
        <dbReference type="ChEBI" id="CHEBI:29035"/>
    </cofactor>
    <text evidence="9">Binds 2 manganese ions per subunit.</text>
</comment>
<organism evidence="17 18">
    <name type="scientific">Aphanocapsa feldmannii 277cV</name>
    <dbReference type="NCBI Taxonomy" id="2507553"/>
    <lineage>
        <taxon>Bacteria</taxon>
        <taxon>Bacillati</taxon>
        <taxon>Cyanobacteriota</taxon>
        <taxon>Cyanophyceae</taxon>
        <taxon>Oscillatoriophycideae</taxon>
        <taxon>Chroococcales</taxon>
        <taxon>Microcystaceae</taxon>
        <taxon>Aphanocapsa</taxon>
    </lineage>
</organism>
<accession>A0A524RNZ8</accession>
<dbReference type="EMBL" id="SRMO01000054">
    <property type="protein sequence ID" value="TGG93022.1"/>
    <property type="molecule type" value="Genomic_DNA"/>
</dbReference>
<dbReference type="GO" id="GO:0030145">
    <property type="term" value="F:manganese ion binding"/>
    <property type="evidence" value="ECO:0007669"/>
    <property type="project" value="UniProtKB-UniRule"/>
</dbReference>
<evidence type="ECO:0000256" key="11">
    <source>
        <dbReference type="PIRSR" id="PIRSR001492-1"/>
    </source>
</evidence>
<feature type="binding site" evidence="9 13">
    <location>
        <position position="436"/>
    </location>
    <ligand>
        <name>Mn(2+)</name>
        <dbReference type="ChEBI" id="CHEBI:29035"/>
        <label>1</label>
    </ligand>
</feature>
<evidence type="ECO:0000256" key="13">
    <source>
        <dbReference type="PIRSR" id="PIRSR001492-3"/>
    </source>
</evidence>
<dbReference type="InterPro" id="IPR011258">
    <property type="entry name" value="BPG-indep_PGM_N"/>
</dbReference>
<feature type="domain" description="BPG-independent PGAM N-terminal" evidence="16">
    <location>
        <begin position="123"/>
        <end position="332"/>
    </location>
</feature>
<feature type="region of interest" description="Disordered" evidence="14">
    <location>
        <begin position="1"/>
        <end position="35"/>
    </location>
</feature>
<dbReference type="EC" id="5.4.2.12" evidence="9 10"/>
<proteinExistence type="inferred from homology"/>
<keyword evidence="8 9" id="KW-0413">Isomerase</keyword>
<dbReference type="Pfam" id="PF06415">
    <property type="entry name" value="iPGM_N"/>
    <property type="match status" value="1"/>
</dbReference>
<dbReference type="FunFam" id="3.40.1450.10:FF:000002">
    <property type="entry name" value="2,3-bisphosphoglycerate-independent phosphoglycerate mutase"/>
    <property type="match status" value="1"/>
</dbReference>
<feature type="active site" description="Phosphoserine intermediate" evidence="9 11">
    <location>
        <position position="103"/>
    </location>
</feature>
<feature type="binding site" evidence="9 12">
    <location>
        <position position="226"/>
    </location>
    <ligand>
        <name>substrate</name>
    </ligand>
</feature>